<accession>A0A3S4ZT76</accession>
<evidence type="ECO:0000313" key="1">
    <source>
        <dbReference type="EMBL" id="VEL19178.1"/>
    </source>
</evidence>
<keyword evidence="2" id="KW-1185">Reference proteome</keyword>
<dbReference type="Proteomes" id="UP000784294">
    <property type="component" value="Unassembled WGS sequence"/>
</dbReference>
<protein>
    <submittedName>
        <fullName evidence="1">Uncharacterized protein</fullName>
    </submittedName>
</protein>
<sequence>MTVLILFQDNGTQSEEVCGFVSDTSFSLHLAGLVASRLMVREYHTRMQLLRHFDGYAYLLRPWLLEHILPEVSLE</sequence>
<evidence type="ECO:0000313" key="2">
    <source>
        <dbReference type="Proteomes" id="UP000784294"/>
    </source>
</evidence>
<proteinExistence type="predicted"/>
<reference evidence="1" key="1">
    <citation type="submission" date="2018-11" db="EMBL/GenBank/DDBJ databases">
        <authorList>
            <consortium name="Pathogen Informatics"/>
        </authorList>
    </citation>
    <scope>NUCLEOTIDE SEQUENCE</scope>
</reference>
<comment type="caution">
    <text evidence="1">The sequence shown here is derived from an EMBL/GenBank/DDBJ whole genome shotgun (WGS) entry which is preliminary data.</text>
</comment>
<name>A0A3S4ZT76_9PLAT</name>
<dbReference type="AlphaFoldDB" id="A0A3S4ZT76"/>
<organism evidence="1 2">
    <name type="scientific">Protopolystoma xenopodis</name>
    <dbReference type="NCBI Taxonomy" id="117903"/>
    <lineage>
        <taxon>Eukaryota</taxon>
        <taxon>Metazoa</taxon>
        <taxon>Spiralia</taxon>
        <taxon>Lophotrochozoa</taxon>
        <taxon>Platyhelminthes</taxon>
        <taxon>Monogenea</taxon>
        <taxon>Polyopisthocotylea</taxon>
        <taxon>Polystomatidea</taxon>
        <taxon>Polystomatidae</taxon>
        <taxon>Protopolystoma</taxon>
    </lineage>
</organism>
<gene>
    <name evidence="1" type="ORF">PXEA_LOCUS12618</name>
</gene>
<dbReference type="EMBL" id="CAAALY010040507">
    <property type="protein sequence ID" value="VEL19178.1"/>
    <property type="molecule type" value="Genomic_DNA"/>
</dbReference>